<dbReference type="Ensembl" id="ENSPANT00000082258.1">
    <property type="protein sequence ID" value="ENSPANP00000058693.1"/>
    <property type="gene ID" value="ENSPANG00000036979.1"/>
</dbReference>
<evidence type="ECO:0000313" key="1">
    <source>
        <dbReference type="Ensembl" id="ENSPANP00000058693.1"/>
    </source>
</evidence>
<reference evidence="1" key="2">
    <citation type="submission" date="2025-08" db="UniProtKB">
        <authorList>
            <consortium name="Ensembl"/>
        </authorList>
    </citation>
    <scope>IDENTIFICATION</scope>
</reference>
<reference evidence="1 2" key="1">
    <citation type="submission" date="2012-03" db="EMBL/GenBank/DDBJ databases">
        <title>Whole Genome Assembly of Papio anubis.</title>
        <authorList>
            <person name="Liu Y.L."/>
            <person name="Abraham K.A."/>
            <person name="Akbar H.A."/>
            <person name="Ali S.A."/>
            <person name="Anosike U.A."/>
            <person name="Aqrawi P.A."/>
            <person name="Arias F.A."/>
            <person name="Attaway T.A."/>
            <person name="Awwad R.A."/>
            <person name="Babu C.B."/>
            <person name="Bandaranaike D.B."/>
            <person name="Battles P.B."/>
            <person name="Bell A.B."/>
            <person name="Beltran B.B."/>
            <person name="Berhane-Mersha D.B."/>
            <person name="Bess C.B."/>
            <person name="Bickham C.B."/>
            <person name="Bolden T.B."/>
            <person name="Carter K.C."/>
            <person name="Chau D.C."/>
            <person name="Chavez A.C."/>
            <person name="Clerc-Blankenburg K.C."/>
            <person name="Coyle M.C."/>
            <person name="Dao M.D."/>
            <person name="Davila M.L.D."/>
            <person name="Davy-Carroll L.D."/>
            <person name="Denson S.D."/>
            <person name="Dinh H.D."/>
            <person name="Fernandez S.F."/>
            <person name="Fernando P.F."/>
            <person name="Forbes L.F."/>
            <person name="Francis C.F."/>
            <person name="Francisco L.F."/>
            <person name="Fu Q.F."/>
            <person name="Garcia-Iii R.G."/>
            <person name="Garrett T.G."/>
            <person name="Gross S.G."/>
            <person name="Gubbala S.G."/>
            <person name="Hirani K.H."/>
            <person name="Hogues M.H."/>
            <person name="Hollins B.H."/>
            <person name="Jackson L.J."/>
            <person name="Javaid M.J."/>
            <person name="Jhangiani S.J."/>
            <person name="Johnson A.J."/>
            <person name="Johnson B.J."/>
            <person name="Jones J.J."/>
            <person name="Joshi V.J."/>
            <person name="Kalu J.K."/>
            <person name="Khan N.K."/>
            <person name="Korchina V.K."/>
            <person name="Kovar C.K."/>
            <person name="Lago L.L."/>
            <person name="Lara F.L."/>
            <person name="Le T.-K.L."/>
            <person name="Lee S.L."/>
            <person name="Legall-Iii F.L."/>
            <person name="Lemon S.L."/>
            <person name="Liu J.L."/>
            <person name="Liu Y.-S.L."/>
            <person name="Liyanage D.L."/>
            <person name="Lopez J.L."/>
            <person name="Lorensuhewa L.L."/>
            <person name="Mata R.M."/>
            <person name="Mathew T.M."/>
            <person name="Mercado C.M."/>
            <person name="Mercado I.M."/>
            <person name="Morales K.M."/>
            <person name="Morgan M.M."/>
            <person name="Munidasa M.M."/>
            <person name="Ngo D.N."/>
            <person name="Nguyen L.N."/>
            <person name="Nguyen T.N."/>
            <person name="Nguyen N.N."/>
            <person name="Obregon M.O."/>
            <person name="Okwuonu G.O."/>
            <person name="Ongeri F.O."/>
            <person name="Onwere C.O."/>
            <person name="Osifeso I.O."/>
            <person name="Parra A.P."/>
            <person name="Patil S.P."/>
            <person name="Perez A.P."/>
            <person name="Perez Y.P."/>
            <person name="Pham C.P."/>
            <person name="Pu L.-L.P."/>
            <person name="Puazo M.P."/>
            <person name="Quiroz J.Q."/>
            <person name="Rouhana J.R."/>
            <person name="Ruiz M.R."/>
            <person name="Ruiz S.-J.R."/>
            <person name="Saada N.S."/>
            <person name="Santibanez J.S."/>
            <person name="Scheel M.S."/>
            <person name="Schneider B.S."/>
            <person name="Simmons D.S."/>
            <person name="Sisson I.S."/>
            <person name="Tang L.-Y.T."/>
            <person name="Thornton R.T."/>
            <person name="Tisius J.T."/>
            <person name="Toledanes G.T."/>
            <person name="Trejos Z.T."/>
            <person name="Usmani K.U."/>
            <person name="Varghese R.V."/>
            <person name="Vattathil S.V."/>
            <person name="Vee V.V."/>
            <person name="Walker D.W."/>
            <person name="Weissenberger G.W."/>
            <person name="White C.W."/>
            <person name="Williams A.W."/>
            <person name="Woodworth J.W."/>
            <person name="Wright R.W."/>
            <person name="Zhu Y.Z."/>
            <person name="Han Y.H."/>
            <person name="Newsham I.N."/>
            <person name="Nazareth L.N."/>
            <person name="Worley K.W."/>
            <person name="Muzny D.M."/>
            <person name="Rogers J.R."/>
            <person name="Gibbs R.G."/>
        </authorList>
    </citation>
    <scope>NUCLEOTIDE SEQUENCE [LARGE SCALE GENOMIC DNA]</scope>
</reference>
<dbReference type="OMA" id="QAGMQWP"/>
<reference evidence="1" key="3">
    <citation type="submission" date="2025-09" db="UniProtKB">
        <authorList>
            <consortium name="Ensembl"/>
        </authorList>
    </citation>
    <scope>IDENTIFICATION</scope>
</reference>
<dbReference type="PANTHER" id="PTHR46254:SF6">
    <property type="entry name" value="HIGH MOBILITY GROUP AT-HOOK 2"/>
    <property type="match status" value="1"/>
</dbReference>
<name>A0A8I5NBC9_PAPAN</name>
<organism evidence="1 2">
    <name type="scientific">Papio anubis</name>
    <name type="common">Olive baboon</name>
    <dbReference type="NCBI Taxonomy" id="9555"/>
    <lineage>
        <taxon>Eukaryota</taxon>
        <taxon>Metazoa</taxon>
        <taxon>Chordata</taxon>
        <taxon>Craniata</taxon>
        <taxon>Vertebrata</taxon>
        <taxon>Euteleostomi</taxon>
        <taxon>Mammalia</taxon>
        <taxon>Eutheria</taxon>
        <taxon>Euarchontoglires</taxon>
        <taxon>Primates</taxon>
        <taxon>Haplorrhini</taxon>
        <taxon>Catarrhini</taxon>
        <taxon>Cercopithecidae</taxon>
        <taxon>Cercopithecinae</taxon>
        <taxon>Papio</taxon>
    </lineage>
</organism>
<proteinExistence type="predicted"/>
<protein>
    <submittedName>
        <fullName evidence="1">Uncharacterized protein</fullName>
    </submittedName>
</protein>
<keyword evidence="2" id="KW-1185">Reference proteome</keyword>
<evidence type="ECO:0000313" key="2">
    <source>
        <dbReference type="Proteomes" id="UP000028761"/>
    </source>
</evidence>
<sequence>VQWCDLGSLQPPPPGFKRFSCLSLLSSWDYRCLPPRPANFCIFSRDGVSPCWSGWSRTPDLVIHPPRPPKVLGLQA</sequence>
<dbReference type="GeneTree" id="ENSGT00940000161627"/>
<dbReference type="Proteomes" id="UP000028761">
    <property type="component" value="Chromosome 2"/>
</dbReference>
<dbReference type="AlphaFoldDB" id="A0A8I5NBC9"/>
<accession>A0A8I5NBC9</accession>
<dbReference type="PANTHER" id="PTHR46254">
    <property type="entry name" value="PROTEIN GVQW1-RELATED"/>
    <property type="match status" value="1"/>
</dbReference>